<evidence type="ECO:0000313" key="2">
    <source>
        <dbReference type="Proteomes" id="UP000288805"/>
    </source>
</evidence>
<dbReference type="Proteomes" id="UP000288805">
    <property type="component" value="Unassembled WGS sequence"/>
</dbReference>
<proteinExistence type="predicted"/>
<evidence type="ECO:0000313" key="1">
    <source>
        <dbReference type="EMBL" id="RVW20337.1"/>
    </source>
</evidence>
<dbReference type="AlphaFoldDB" id="A0A438CAT0"/>
<name>A0A438CAT0_VITVI</name>
<gene>
    <name evidence="1" type="ORF">CK203_116412</name>
</gene>
<sequence>MHPHHSLCTLVDHRALRVLRGFTIGPLGMRGSACVEVMTTLHGSAPSLRRRAEGVYRGGTSLSMVGPLIHLDALLVPVQTILSSIHPRAISLFRSSRFIDRTFVPRLDIPLWIRAEEEFQIHQIWIRGRYGRPVHAAMASIQEALVSLRQEIGGQQGRPPAVQDETRMTHIHLCHPYPFLSASGITICITRMRVSDGSTVWDDFEGMPVASLPAKYYSIPAISEWGSPAWFASLEFSRRRTWDDLAQEFLRQFSFNTVVDVSRRELEALRQRERSNTDGFEEPTARIARHVVGIPFADFGHWLWLIYDVEDNILREIDRCECHQFLQSEASQASSACPTASRGSSFLYASAVQATGTSPTFDQTYQPQPLLCLNYATQSIERPPISIQPLDSHAMLHSSLRYPLLLTQAQSSADLCSIYFEDAETVLPDRHAVDQ</sequence>
<organism evidence="1 2">
    <name type="scientific">Vitis vinifera</name>
    <name type="common">Grape</name>
    <dbReference type="NCBI Taxonomy" id="29760"/>
    <lineage>
        <taxon>Eukaryota</taxon>
        <taxon>Viridiplantae</taxon>
        <taxon>Streptophyta</taxon>
        <taxon>Embryophyta</taxon>
        <taxon>Tracheophyta</taxon>
        <taxon>Spermatophyta</taxon>
        <taxon>Magnoliopsida</taxon>
        <taxon>eudicotyledons</taxon>
        <taxon>Gunneridae</taxon>
        <taxon>Pentapetalae</taxon>
        <taxon>rosids</taxon>
        <taxon>Vitales</taxon>
        <taxon>Vitaceae</taxon>
        <taxon>Viteae</taxon>
        <taxon>Vitis</taxon>
    </lineage>
</organism>
<evidence type="ECO:0008006" key="3">
    <source>
        <dbReference type="Google" id="ProtNLM"/>
    </source>
</evidence>
<reference evidence="1 2" key="1">
    <citation type="journal article" date="2018" name="PLoS Genet.">
        <title>Population sequencing reveals clonal diversity and ancestral inbreeding in the grapevine cultivar Chardonnay.</title>
        <authorList>
            <person name="Roach M.J."/>
            <person name="Johnson D.L."/>
            <person name="Bohlmann J."/>
            <person name="van Vuuren H.J."/>
            <person name="Jones S.J."/>
            <person name="Pretorius I.S."/>
            <person name="Schmidt S.A."/>
            <person name="Borneman A.R."/>
        </authorList>
    </citation>
    <scope>NUCLEOTIDE SEQUENCE [LARGE SCALE GENOMIC DNA]</scope>
    <source>
        <strain evidence="2">cv. Chardonnay</strain>
        <tissue evidence="1">Leaf</tissue>
    </source>
</reference>
<dbReference type="EMBL" id="QGNW01002376">
    <property type="protein sequence ID" value="RVW20337.1"/>
    <property type="molecule type" value="Genomic_DNA"/>
</dbReference>
<comment type="caution">
    <text evidence="1">The sequence shown here is derived from an EMBL/GenBank/DDBJ whole genome shotgun (WGS) entry which is preliminary data.</text>
</comment>
<accession>A0A438CAT0</accession>
<protein>
    <recommendedName>
        <fullName evidence="3">Retrotransposon gag domain-containing protein</fullName>
    </recommendedName>
</protein>